<name>U4LPK1_PYROM</name>
<proteinExistence type="predicted"/>
<gene>
    <name evidence="1" type="ORF">PCON_01349</name>
</gene>
<evidence type="ECO:0000313" key="2">
    <source>
        <dbReference type="Proteomes" id="UP000018144"/>
    </source>
</evidence>
<keyword evidence="2" id="KW-1185">Reference proteome</keyword>
<dbReference type="Proteomes" id="UP000018144">
    <property type="component" value="Unassembled WGS sequence"/>
</dbReference>
<dbReference type="EMBL" id="HF936132">
    <property type="protein sequence ID" value="CCX33507.1"/>
    <property type="molecule type" value="Genomic_DNA"/>
</dbReference>
<evidence type="ECO:0000313" key="1">
    <source>
        <dbReference type="EMBL" id="CCX33507.1"/>
    </source>
</evidence>
<organism evidence="1 2">
    <name type="scientific">Pyronema omphalodes (strain CBS 100304)</name>
    <name type="common">Pyronema confluens</name>
    <dbReference type="NCBI Taxonomy" id="1076935"/>
    <lineage>
        <taxon>Eukaryota</taxon>
        <taxon>Fungi</taxon>
        <taxon>Dikarya</taxon>
        <taxon>Ascomycota</taxon>
        <taxon>Pezizomycotina</taxon>
        <taxon>Pezizomycetes</taxon>
        <taxon>Pezizales</taxon>
        <taxon>Pyronemataceae</taxon>
        <taxon>Pyronema</taxon>
    </lineage>
</organism>
<protein>
    <submittedName>
        <fullName evidence="1">Uncharacterized protein</fullName>
    </submittedName>
</protein>
<sequence>MFNSTFPEGQAEKRSLLNLLS</sequence>
<dbReference type="AlphaFoldDB" id="U4LPK1"/>
<reference evidence="1 2" key="1">
    <citation type="journal article" date="2013" name="PLoS Genet.">
        <title>The genome and development-dependent transcriptomes of Pyronema confluens: a window into fungal evolution.</title>
        <authorList>
            <person name="Traeger S."/>
            <person name="Altegoer F."/>
            <person name="Freitag M."/>
            <person name="Gabaldon T."/>
            <person name="Kempken F."/>
            <person name="Kumar A."/>
            <person name="Marcet-Houben M."/>
            <person name="Poggeler S."/>
            <person name="Stajich J.E."/>
            <person name="Nowrousian M."/>
        </authorList>
    </citation>
    <scope>NUCLEOTIDE SEQUENCE [LARGE SCALE GENOMIC DNA]</scope>
    <source>
        <strain evidence="2">CBS 100304</strain>
        <tissue evidence="1">Vegetative mycelium</tissue>
    </source>
</reference>
<accession>U4LPK1</accession>